<comment type="caution">
    <text evidence="2">The sequence shown here is derived from an EMBL/GenBank/DDBJ whole genome shotgun (WGS) entry which is preliminary data.</text>
</comment>
<dbReference type="Proteomes" id="UP001596405">
    <property type="component" value="Unassembled WGS sequence"/>
</dbReference>
<feature type="domain" description="DUF4136" evidence="1">
    <location>
        <begin position="33"/>
        <end position="179"/>
    </location>
</feature>
<evidence type="ECO:0000313" key="3">
    <source>
        <dbReference type="Proteomes" id="UP001596405"/>
    </source>
</evidence>
<protein>
    <submittedName>
        <fullName evidence="2">DUF4136 domain-containing protein</fullName>
    </submittedName>
</protein>
<dbReference type="RefSeq" id="WP_082883005.1">
    <property type="nucleotide sequence ID" value="NZ_JBHSYQ010000016.1"/>
</dbReference>
<dbReference type="Gene3D" id="3.30.160.670">
    <property type="match status" value="1"/>
</dbReference>
<accession>A0ABW2DTS6</accession>
<reference evidence="3" key="1">
    <citation type="journal article" date="2019" name="Int. J. Syst. Evol. Microbiol.">
        <title>The Global Catalogue of Microorganisms (GCM) 10K type strain sequencing project: providing services to taxonomists for standard genome sequencing and annotation.</title>
        <authorList>
            <consortium name="The Broad Institute Genomics Platform"/>
            <consortium name="The Broad Institute Genome Sequencing Center for Infectious Disease"/>
            <person name="Wu L."/>
            <person name="Ma J."/>
        </authorList>
    </citation>
    <scope>NUCLEOTIDE SEQUENCE [LARGE SCALE GENOMIC DNA]</scope>
    <source>
        <strain evidence="3">CGMCC 4.7393</strain>
    </source>
</reference>
<dbReference type="Pfam" id="PF13590">
    <property type="entry name" value="DUF4136"/>
    <property type="match status" value="1"/>
</dbReference>
<sequence>MKEKLKWIVVSMLFIAACSPVRVTPIGSKSGFTLQEYKSFAFLEENTLSDSIPAAYSGQVDFLKREIRKQLQARGLAYNPSQPDLQVNIGVMVDEKVQTRETSFRQDAPYYTGQRRYHWESEEIPVRTYKQGIATIHLVNREQNELVWAGEVSSVLPRSEESIEERIAEAIEKLFKQVP</sequence>
<dbReference type="EMBL" id="JBHSYQ010000016">
    <property type="protein sequence ID" value="MFC6999669.1"/>
    <property type="molecule type" value="Genomic_DNA"/>
</dbReference>
<dbReference type="InterPro" id="IPR025411">
    <property type="entry name" value="DUF4136"/>
</dbReference>
<evidence type="ECO:0000313" key="2">
    <source>
        <dbReference type="EMBL" id="MFC6999669.1"/>
    </source>
</evidence>
<gene>
    <name evidence="2" type="ORF">ACFQHR_18685</name>
</gene>
<organism evidence="2 3">
    <name type="scientific">Rufibacter roseus</name>
    <dbReference type="NCBI Taxonomy" id="1567108"/>
    <lineage>
        <taxon>Bacteria</taxon>
        <taxon>Pseudomonadati</taxon>
        <taxon>Bacteroidota</taxon>
        <taxon>Cytophagia</taxon>
        <taxon>Cytophagales</taxon>
        <taxon>Hymenobacteraceae</taxon>
        <taxon>Rufibacter</taxon>
    </lineage>
</organism>
<name>A0ABW2DTS6_9BACT</name>
<proteinExistence type="predicted"/>
<dbReference type="PROSITE" id="PS51257">
    <property type="entry name" value="PROKAR_LIPOPROTEIN"/>
    <property type="match status" value="1"/>
</dbReference>
<evidence type="ECO:0000259" key="1">
    <source>
        <dbReference type="Pfam" id="PF13590"/>
    </source>
</evidence>
<keyword evidence="3" id="KW-1185">Reference proteome</keyword>